<feature type="non-terminal residue" evidence="2">
    <location>
        <position position="1"/>
    </location>
</feature>
<reference evidence="2" key="2">
    <citation type="submission" date="2016-06" db="EMBL/GenBank/DDBJ databases">
        <title>The genome of a short-lived fish provides insights into sex chromosome evolution and the genetic control of aging.</title>
        <authorList>
            <person name="Reichwald K."/>
            <person name="Felder M."/>
            <person name="Petzold A."/>
            <person name="Koch P."/>
            <person name="Groth M."/>
            <person name="Platzer M."/>
        </authorList>
    </citation>
    <scope>NUCLEOTIDE SEQUENCE</scope>
    <source>
        <tissue evidence="2">Brain</tissue>
    </source>
</reference>
<name>A0A1A8FNQ5_9TELE</name>
<evidence type="ECO:0008006" key="3">
    <source>
        <dbReference type="Google" id="ProtNLM"/>
    </source>
</evidence>
<sequence length="116" mass="12392">VHACGFCASRFFILRFLLGPTPAAAVPAGSHACCGSSCWVPSLLRQFLLGPHPGFCSPVPVKSSHGQVCSCVKSWSQVIKSSPGPCVRVRVKKHHPWQGWGSSGVRAREIVLDIGK</sequence>
<keyword evidence="1" id="KW-0732">Signal</keyword>
<evidence type="ECO:0000313" key="2">
    <source>
        <dbReference type="EMBL" id="SBQ61010.1"/>
    </source>
</evidence>
<dbReference type="AlphaFoldDB" id="A0A1A8FNQ5"/>
<accession>A0A1A8FNQ5</accession>
<protein>
    <recommendedName>
        <fullName evidence="3">Secreted protein</fullName>
    </recommendedName>
</protein>
<organism evidence="2">
    <name type="scientific">Nothobranchius korthausae</name>
    <dbReference type="NCBI Taxonomy" id="1143690"/>
    <lineage>
        <taxon>Eukaryota</taxon>
        <taxon>Metazoa</taxon>
        <taxon>Chordata</taxon>
        <taxon>Craniata</taxon>
        <taxon>Vertebrata</taxon>
        <taxon>Euteleostomi</taxon>
        <taxon>Actinopterygii</taxon>
        <taxon>Neopterygii</taxon>
        <taxon>Teleostei</taxon>
        <taxon>Neoteleostei</taxon>
        <taxon>Acanthomorphata</taxon>
        <taxon>Ovalentaria</taxon>
        <taxon>Atherinomorphae</taxon>
        <taxon>Cyprinodontiformes</taxon>
        <taxon>Nothobranchiidae</taxon>
        <taxon>Nothobranchius</taxon>
    </lineage>
</organism>
<proteinExistence type="predicted"/>
<gene>
    <name evidence="2" type="primary">Nfu_g_1_023917</name>
</gene>
<feature type="chain" id="PRO_5008370047" description="Secreted protein" evidence="1">
    <location>
        <begin position="26"/>
        <end position="116"/>
    </location>
</feature>
<reference evidence="2" key="1">
    <citation type="submission" date="2016-05" db="EMBL/GenBank/DDBJ databases">
        <authorList>
            <person name="Lavstsen T."/>
            <person name="Jespersen J.S."/>
        </authorList>
    </citation>
    <scope>NUCLEOTIDE SEQUENCE</scope>
    <source>
        <tissue evidence="2">Brain</tissue>
    </source>
</reference>
<feature type="signal peptide" evidence="1">
    <location>
        <begin position="1"/>
        <end position="25"/>
    </location>
</feature>
<feature type="non-terminal residue" evidence="2">
    <location>
        <position position="116"/>
    </location>
</feature>
<evidence type="ECO:0000256" key="1">
    <source>
        <dbReference type="SAM" id="SignalP"/>
    </source>
</evidence>
<dbReference type="EMBL" id="HAEB01014483">
    <property type="protein sequence ID" value="SBQ61010.1"/>
    <property type="molecule type" value="Transcribed_RNA"/>
</dbReference>